<feature type="region of interest" description="Disordered" evidence="7">
    <location>
        <begin position="75"/>
        <end position="146"/>
    </location>
</feature>
<dbReference type="Pfam" id="PF13945">
    <property type="entry name" value="NST1"/>
    <property type="match status" value="1"/>
</dbReference>
<evidence type="ECO:0000256" key="5">
    <source>
        <dbReference type="ARBA" id="ARBA00022490"/>
    </source>
</evidence>
<feature type="region of interest" description="Disordered" evidence="7">
    <location>
        <begin position="453"/>
        <end position="537"/>
    </location>
</feature>
<feature type="compositionally biased region" description="Low complexity" evidence="7">
    <location>
        <begin position="511"/>
        <end position="522"/>
    </location>
</feature>
<reference evidence="8 9" key="1">
    <citation type="journal article" date="2018" name="New Phytol.">
        <title>Phylogenomics of Endogonaceae and evolution of mycorrhizas within Mucoromycota.</title>
        <authorList>
            <person name="Chang Y."/>
            <person name="Desiro A."/>
            <person name="Na H."/>
            <person name="Sandor L."/>
            <person name="Lipzen A."/>
            <person name="Clum A."/>
            <person name="Barry K."/>
            <person name="Grigoriev I.V."/>
            <person name="Martin F.M."/>
            <person name="Stajich J.E."/>
            <person name="Smith M.E."/>
            <person name="Bonito G."/>
            <person name="Spatafora J.W."/>
        </authorList>
    </citation>
    <scope>NUCLEOTIDE SEQUENCE [LARGE SCALE GENOMIC DNA]</scope>
    <source>
        <strain evidence="8 9">GMNB39</strain>
    </source>
</reference>
<dbReference type="Proteomes" id="UP000268093">
    <property type="component" value="Unassembled WGS sequence"/>
</dbReference>
<feature type="compositionally biased region" description="Basic residues" evidence="7">
    <location>
        <begin position="337"/>
        <end position="348"/>
    </location>
</feature>
<evidence type="ECO:0000256" key="2">
    <source>
        <dbReference type="ARBA" id="ARBA00007112"/>
    </source>
</evidence>
<feature type="compositionally biased region" description="Basic residues" evidence="7">
    <location>
        <begin position="227"/>
        <end position="237"/>
    </location>
</feature>
<comment type="subcellular location">
    <subcellularLocation>
        <location evidence="1">Cytoplasm</location>
    </subcellularLocation>
</comment>
<evidence type="ECO:0000256" key="3">
    <source>
        <dbReference type="ARBA" id="ARBA00015112"/>
    </source>
</evidence>
<feature type="compositionally biased region" description="Low complexity" evidence="7">
    <location>
        <begin position="203"/>
        <end position="214"/>
    </location>
</feature>
<feature type="compositionally biased region" description="Low complexity" evidence="7">
    <location>
        <begin position="1096"/>
        <end position="1115"/>
    </location>
</feature>
<dbReference type="PANTHER" id="PTHR31780:SF10">
    <property type="entry name" value="LD36051P"/>
    <property type="match status" value="1"/>
</dbReference>
<feature type="compositionally biased region" description="Low complexity" evidence="7">
    <location>
        <begin position="282"/>
        <end position="299"/>
    </location>
</feature>
<protein>
    <recommendedName>
        <fullName evidence="4">Stress response protein NST1</fullName>
    </recommendedName>
    <alternativeName>
        <fullName evidence="3">Stress response protein nst1</fullName>
    </alternativeName>
</protein>
<feature type="compositionally biased region" description="Basic and acidic residues" evidence="7">
    <location>
        <begin position="266"/>
        <end position="281"/>
    </location>
</feature>
<feature type="compositionally biased region" description="Gly residues" evidence="7">
    <location>
        <begin position="527"/>
        <end position="537"/>
    </location>
</feature>
<dbReference type="PANTHER" id="PTHR31780">
    <property type="entry name" value="STRESS RESPONSE PROTEIN NST1-RELATED"/>
    <property type="match status" value="1"/>
</dbReference>
<name>A0A433DKP2_9FUNG</name>
<dbReference type="InterPro" id="IPR051195">
    <property type="entry name" value="Fungal_stress_NST1"/>
</dbReference>
<organism evidence="8 9">
    <name type="scientific">Jimgerdemannia flammicorona</name>
    <dbReference type="NCBI Taxonomy" id="994334"/>
    <lineage>
        <taxon>Eukaryota</taxon>
        <taxon>Fungi</taxon>
        <taxon>Fungi incertae sedis</taxon>
        <taxon>Mucoromycota</taxon>
        <taxon>Mucoromycotina</taxon>
        <taxon>Endogonomycetes</taxon>
        <taxon>Endogonales</taxon>
        <taxon>Endogonaceae</taxon>
        <taxon>Jimgerdemannia</taxon>
    </lineage>
</organism>
<feature type="region of interest" description="Disordered" evidence="7">
    <location>
        <begin position="1089"/>
        <end position="1146"/>
    </location>
</feature>
<feature type="compositionally biased region" description="Low complexity" evidence="7">
    <location>
        <begin position="1"/>
        <end position="18"/>
    </location>
</feature>
<comment type="caution">
    <text evidence="8">The sequence shown here is derived from an EMBL/GenBank/DDBJ whole genome shotgun (WGS) entry which is preliminary data.</text>
</comment>
<keyword evidence="9" id="KW-1185">Reference proteome</keyword>
<feature type="compositionally biased region" description="Polar residues" evidence="7">
    <location>
        <begin position="1119"/>
        <end position="1134"/>
    </location>
</feature>
<feature type="compositionally biased region" description="Polar residues" evidence="7">
    <location>
        <begin position="1559"/>
        <end position="1572"/>
    </location>
</feature>
<keyword evidence="6" id="KW-0175">Coiled coil</keyword>
<feature type="compositionally biased region" description="Acidic residues" evidence="7">
    <location>
        <begin position="609"/>
        <end position="629"/>
    </location>
</feature>
<dbReference type="InterPro" id="IPR025279">
    <property type="entry name" value="NST1"/>
</dbReference>
<proteinExistence type="inferred from homology"/>
<evidence type="ECO:0000256" key="7">
    <source>
        <dbReference type="SAM" id="MobiDB-lite"/>
    </source>
</evidence>
<feature type="compositionally biased region" description="Basic residues" evidence="7">
    <location>
        <begin position="34"/>
        <end position="44"/>
    </location>
</feature>
<feature type="compositionally biased region" description="Basic residues" evidence="7">
    <location>
        <begin position="123"/>
        <end position="135"/>
    </location>
</feature>
<feature type="compositionally biased region" description="Polar residues" evidence="7">
    <location>
        <begin position="1280"/>
        <end position="1290"/>
    </location>
</feature>
<sequence length="1578" mass="171744">MTATSSTHTSPNHPSFTPDDQLPAPNPNAAHINATHHHHHHHHHDHPEQRVIYNKDGTKCINVVKKPILQTLDPHHLQDNMNHGSTHSTPSSSPKRNHADYIPTPPTTSAANPALAANNPAAKQKKKKKKSKQKKPAATSANDPAALASTHAFASTAGTVGYQDAEELDEADDPEDEFYSDDDNYDPEAPEIDMPGRKDSIPASASSGALASLAVTHAASNADLSGAKKKKKKKNKTAKPTFPATTTTATTPSSAPSARRPSSHQDQQHHHAHHPVDDHHVPAPMSTAAATVAAAPLPAHHAHHHPSTSSSNHHDHHAPPPHVSHRDAGAAGSSSSSHHHSSHSHRSVMRSGGGADNIWSANSNNHEERQKLREFWLQLGEDDRRSLVKVEKEAVLKKMKEQQKHSCSCSVCGRKRTAIEEELEILYDAYYEELEQYANHQQQHQQMYALPPQAMTSSSGRPPATSLPNGHHHDGVYDEDDEDDEDDDEDYADDEEEGDEDDEYEDEGSDRGSAGSRSNRSSMGKSVVGGAGAGAGPQGNEYFNFSNSLTVKGADPLLTAAFYNGGILTVADDLLKNDGKKFLDMMERLAERRMQREEEANAMDQPDYNNDDGYPDEDDDEYDEEEDQVVDPQQPRPKGVASLHSAPNHLNQDPMTEEQRMEEGRRMFQIFAARMFEQRVLQAYREKVAQERQQRLLEELQEEERQKAEREAKKLKEKEKKKDKKRQLKQQKEEERLAKEAAKLAEEAAVKAERERKLEEQRRKQEEERLRKEEERRQKEEERLRKEEEKRRRLKEEKDRELEKERKRKEKEERDRKEREDKLRRDREEKEEKARKEREAKEQKEKEDRERREKEKAEKEKERLEKDRAAAAATAATTPKTPDRRKSWQVSGNPTSPAPAPAPAPVVNNNATRNQSPIQRSTNLAPVAAPVPSTDRKQSLGSAIPNPANAPSQTITRSPMWGPVPNVPMGQGQMPHLHAPPQPPQMYNGSPQQQFSTPPLHMPNLSNGMQNPYAQPAPPHLQPPQMPPGVVGSAGSPMNPAATLFHSMGPPTLPLGMGVQQQTMMHMQSPQLTQVRPPPMVSRGFNGMSGSGPLAGSGSPIPTSASSPISTLSILNGTPGMQNSGSNSPASMANQMMGRSLPPLGQAQQVGVGSALLNSQTLNLGTQMGPGANGIGMVGGLGSPHMGPGVSGSMPGPVVPSISTDKTNSPVVAPGAVGISNILPIGHSRRLSQQDQVGVGVSVSSKVITRPNPITPIGKPVSSRRESAGTSAPGLPGMERSTSTSVSKTASPPPGLSNLADSQPVGSSALDGEPILAEMNGGAGLNGVGMEKGLNGIGMQQQATHSFFSNSFFSASERDPLSPTSQVVAPPQGINRNWHSGMAGMPWLNNGMLDPYDLLGCVGWSGSALGDDPHGLNVAGRLFADVLPQHDRSAHIIDHAKTVYLKLEELSKYQQHHAHHHSYLVSPSFYTLPQMHRMFMDLYPDFPVDARELYDTCSQSGSGFTCTNYQGQGPMIRYEGNQGADVVRRPSLGVGMGMGPGVAGLGGVGVGMSLPSPIGPSTSQQTGSSNTLFGGMSL</sequence>
<evidence type="ECO:0000256" key="6">
    <source>
        <dbReference type="ARBA" id="ARBA00023054"/>
    </source>
</evidence>
<feature type="region of interest" description="Disordered" evidence="7">
    <location>
        <begin position="1250"/>
        <end position="1314"/>
    </location>
</feature>
<feature type="region of interest" description="Disordered" evidence="7">
    <location>
        <begin position="1556"/>
        <end position="1578"/>
    </location>
</feature>
<feature type="compositionally biased region" description="Polar residues" evidence="7">
    <location>
        <begin position="985"/>
        <end position="997"/>
    </location>
</feature>
<feature type="compositionally biased region" description="Acidic residues" evidence="7">
    <location>
        <begin position="167"/>
        <end position="191"/>
    </location>
</feature>
<feature type="compositionally biased region" description="Polar residues" evidence="7">
    <location>
        <begin position="912"/>
        <end position="924"/>
    </location>
</feature>
<feature type="region of interest" description="Disordered" evidence="7">
    <location>
        <begin position="700"/>
        <end position="1008"/>
    </location>
</feature>
<evidence type="ECO:0000256" key="4">
    <source>
        <dbReference type="ARBA" id="ARBA00020733"/>
    </source>
</evidence>
<evidence type="ECO:0000256" key="1">
    <source>
        <dbReference type="ARBA" id="ARBA00004496"/>
    </source>
</evidence>
<feature type="region of interest" description="Disordered" evidence="7">
    <location>
        <begin position="167"/>
        <end position="361"/>
    </location>
</feature>
<feature type="region of interest" description="Disordered" evidence="7">
    <location>
        <begin position="593"/>
        <end position="663"/>
    </location>
</feature>
<dbReference type="OrthoDB" id="21629at2759"/>
<feature type="compositionally biased region" description="Basic and acidic residues" evidence="7">
    <location>
        <begin position="730"/>
        <end position="869"/>
    </location>
</feature>
<evidence type="ECO:0000313" key="9">
    <source>
        <dbReference type="Proteomes" id="UP000268093"/>
    </source>
</evidence>
<dbReference type="GO" id="GO:0005737">
    <property type="term" value="C:cytoplasm"/>
    <property type="evidence" value="ECO:0007669"/>
    <property type="project" value="UniProtKB-SubCell"/>
</dbReference>
<feature type="region of interest" description="Disordered" evidence="7">
    <location>
        <begin position="1"/>
        <end position="48"/>
    </location>
</feature>
<gene>
    <name evidence="8" type="ORF">BC936DRAFT_149070</name>
</gene>
<dbReference type="EMBL" id="RBNI01000840">
    <property type="protein sequence ID" value="RUP51276.1"/>
    <property type="molecule type" value="Genomic_DNA"/>
</dbReference>
<feature type="compositionally biased region" description="Acidic residues" evidence="7">
    <location>
        <begin position="477"/>
        <end position="508"/>
    </location>
</feature>
<accession>A0A433DKP2</accession>
<feature type="compositionally biased region" description="Low complexity" evidence="7">
    <location>
        <begin position="238"/>
        <end position="260"/>
    </location>
</feature>
<feature type="compositionally biased region" description="Basic and acidic residues" evidence="7">
    <location>
        <begin position="700"/>
        <end position="720"/>
    </location>
</feature>
<keyword evidence="5" id="KW-0963">Cytoplasm</keyword>
<feature type="compositionally biased region" description="Low complexity" evidence="7">
    <location>
        <begin position="107"/>
        <end position="122"/>
    </location>
</feature>
<evidence type="ECO:0000313" key="8">
    <source>
        <dbReference type="EMBL" id="RUP51276.1"/>
    </source>
</evidence>
<comment type="similarity">
    <text evidence="2">Belongs to the NST1 family.</text>
</comment>
<feature type="compositionally biased region" description="Low complexity" evidence="7">
    <location>
        <begin position="83"/>
        <end position="94"/>
    </location>
</feature>